<sequence>MTALHSFATSRESILPIWSTTAQSRRSQPDATVSELFVLLHGMLLTNIDLDDFAPTLSRFLERLEIEGAEERQWIMMAVTNIGALLEYGRPGRVLRRAGGAGTRDATSIIPFRVFRKRNVPAQPEEKRMDVDDDAAKPDTSQTQTLPVLSDGPLSIKLSQAFKYAIQLSVSMLSLVLRNPTRKSSPFAESTLNPYLTFLTTVSKHAETLAILERFIPWEDLAVFSPRHL</sequence>
<feature type="compositionally biased region" description="Basic and acidic residues" evidence="1">
    <location>
        <begin position="124"/>
        <end position="137"/>
    </location>
</feature>
<reference evidence="2" key="2">
    <citation type="journal article" date="2020" name="Nat. Commun.">
        <title>Large-scale genome sequencing of mycorrhizal fungi provides insights into the early evolution of symbiotic traits.</title>
        <authorList>
            <person name="Miyauchi S."/>
            <person name="Kiss E."/>
            <person name="Kuo A."/>
            <person name="Drula E."/>
            <person name="Kohler A."/>
            <person name="Sanchez-Garcia M."/>
            <person name="Morin E."/>
            <person name="Andreopoulos B."/>
            <person name="Barry K.W."/>
            <person name="Bonito G."/>
            <person name="Buee M."/>
            <person name="Carver A."/>
            <person name="Chen C."/>
            <person name="Cichocki N."/>
            <person name="Clum A."/>
            <person name="Culley D."/>
            <person name="Crous P.W."/>
            <person name="Fauchery L."/>
            <person name="Girlanda M."/>
            <person name="Hayes R.D."/>
            <person name="Keri Z."/>
            <person name="LaButti K."/>
            <person name="Lipzen A."/>
            <person name="Lombard V."/>
            <person name="Magnuson J."/>
            <person name="Maillard F."/>
            <person name="Murat C."/>
            <person name="Nolan M."/>
            <person name="Ohm R.A."/>
            <person name="Pangilinan J."/>
            <person name="Pereira M.F."/>
            <person name="Perotto S."/>
            <person name="Peter M."/>
            <person name="Pfister S."/>
            <person name="Riley R."/>
            <person name="Sitrit Y."/>
            <person name="Stielow J.B."/>
            <person name="Szollosi G."/>
            <person name="Zifcakova L."/>
            <person name="Stursova M."/>
            <person name="Spatafora J.W."/>
            <person name="Tedersoo L."/>
            <person name="Vaario L.M."/>
            <person name="Yamada A."/>
            <person name="Yan M."/>
            <person name="Wang P."/>
            <person name="Xu J."/>
            <person name="Bruns T."/>
            <person name="Baldrian P."/>
            <person name="Vilgalys R."/>
            <person name="Dunand C."/>
            <person name="Henrissat B."/>
            <person name="Grigoriev I.V."/>
            <person name="Hibbett D."/>
            <person name="Nagy L.G."/>
            <person name="Martin F.M."/>
        </authorList>
    </citation>
    <scope>NUCLEOTIDE SEQUENCE</scope>
    <source>
        <strain evidence="2">BED1</strain>
    </source>
</reference>
<gene>
    <name evidence="2" type="ORF">L210DRAFT_3733196</name>
</gene>
<name>A0AAD4GI48_BOLED</name>
<dbReference type="EMBL" id="WHUW01000006">
    <property type="protein sequence ID" value="KAF8445063.1"/>
    <property type="molecule type" value="Genomic_DNA"/>
</dbReference>
<comment type="caution">
    <text evidence="2">The sequence shown here is derived from an EMBL/GenBank/DDBJ whole genome shotgun (WGS) entry which is preliminary data.</text>
</comment>
<dbReference type="SUPFAM" id="SSF48452">
    <property type="entry name" value="TPR-like"/>
    <property type="match status" value="1"/>
</dbReference>
<evidence type="ECO:0000256" key="1">
    <source>
        <dbReference type="SAM" id="MobiDB-lite"/>
    </source>
</evidence>
<evidence type="ECO:0000313" key="3">
    <source>
        <dbReference type="Proteomes" id="UP001194468"/>
    </source>
</evidence>
<protein>
    <submittedName>
        <fullName evidence="2">Uncharacterized protein</fullName>
    </submittedName>
</protein>
<dbReference type="InterPro" id="IPR011990">
    <property type="entry name" value="TPR-like_helical_dom_sf"/>
</dbReference>
<accession>A0AAD4GI48</accession>
<keyword evidence="3" id="KW-1185">Reference proteome</keyword>
<organism evidence="2 3">
    <name type="scientific">Boletus edulis BED1</name>
    <dbReference type="NCBI Taxonomy" id="1328754"/>
    <lineage>
        <taxon>Eukaryota</taxon>
        <taxon>Fungi</taxon>
        <taxon>Dikarya</taxon>
        <taxon>Basidiomycota</taxon>
        <taxon>Agaricomycotina</taxon>
        <taxon>Agaricomycetes</taxon>
        <taxon>Agaricomycetidae</taxon>
        <taxon>Boletales</taxon>
        <taxon>Boletineae</taxon>
        <taxon>Boletaceae</taxon>
        <taxon>Boletoideae</taxon>
        <taxon>Boletus</taxon>
    </lineage>
</organism>
<dbReference type="Proteomes" id="UP001194468">
    <property type="component" value="Unassembled WGS sequence"/>
</dbReference>
<dbReference type="AlphaFoldDB" id="A0AAD4GI48"/>
<reference evidence="2" key="1">
    <citation type="submission" date="2019-10" db="EMBL/GenBank/DDBJ databases">
        <authorList>
            <consortium name="DOE Joint Genome Institute"/>
            <person name="Kuo A."/>
            <person name="Miyauchi S."/>
            <person name="Kiss E."/>
            <person name="Drula E."/>
            <person name="Kohler A."/>
            <person name="Sanchez-Garcia M."/>
            <person name="Andreopoulos B."/>
            <person name="Barry K.W."/>
            <person name="Bonito G."/>
            <person name="Buee M."/>
            <person name="Carver A."/>
            <person name="Chen C."/>
            <person name="Cichocki N."/>
            <person name="Clum A."/>
            <person name="Culley D."/>
            <person name="Crous P.W."/>
            <person name="Fauchery L."/>
            <person name="Girlanda M."/>
            <person name="Hayes R."/>
            <person name="Keri Z."/>
            <person name="LaButti K."/>
            <person name="Lipzen A."/>
            <person name="Lombard V."/>
            <person name="Magnuson J."/>
            <person name="Maillard F."/>
            <person name="Morin E."/>
            <person name="Murat C."/>
            <person name="Nolan M."/>
            <person name="Ohm R."/>
            <person name="Pangilinan J."/>
            <person name="Pereira M."/>
            <person name="Perotto S."/>
            <person name="Peter M."/>
            <person name="Riley R."/>
            <person name="Sitrit Y."/>
            <person name="Stielow B."/>
            <person name="Szollosi G."/>
            <person name="Zifcakova L."/>
            <person name="Stursova M."/>
            <person name="Spatafora J.W."/>
            <person name="Tedersoo L."/>
            <person name="Vaario L.-M."/>
            <person name="Yamada A."/>
            <person name="Yan M."/>
            <person name="Wang P."/>
            <person name="Xu J."/>
            <person name="Bruns T."/>
            <person name="Baldrian P."/>
            <person name="Vilgalys R."/>
            <person name="Henrissat B."/>
            <person name="Grigoriev I.V."/>
            <person name="Hibbett D."/>
            <person name="Nagy L.G."/>
            <person name="Martin F.M."/>
        </authorList>
    </citation>
    <scope>NUCLEOTIDE SEQUENCE</scope>
    <source>
        <strain evidence="2">BED1</strain>
    </source>
</reference>
<proteinExistence type="predicted"/>
<evidence type="ECO:0000313" key="2">
    <source>
        <dbReference type="EMBL" id="KAF8445063.1"/>
    </source>
</evidence>
<feature type="region of interest" description="Disordered" evidence="1">
    <location>
        <begin position="123"/>
        <end position="146"/>
    </location>
</feature>